<feature type="region of interest" description="Disordered" evidence="9">
    <location>
        <begin position="1380"/>
        <end position="1408"/>
    </location>
</feature>
<evidence type="ECO:0000313" key="14">
    <source>
        <dbReference type="Proteomes" id="UP000887566"/>
    </source>
</evidence>
<dbReference type="PANTHER" id="PTHR37984">
    <property type="entry name" value="PROTEIN CBG26694"/>
    <property type="match status" value="1"/>
</dbReference>
<accession>A0A914WQB3</accession>
<dbReference type="Gene3D" id="3.10.20.370">
    <property type="match status" value="1"/>
</dbReference>
<dbReference type="Pfam" id="PF00078">
    <property type="entry name" value="RVT_1"/>
    <property type="match status" value="1"/>
</dbReference>
<dbReference type="CDD" id="cd00303">
    <property type="entry name" value="retropepsin_like"/>
    <property type="match status" value="1"/>
</dbReference>
<dbReference type="EC" id="2.7.7.49" evidence="1"/>
<feature type="region of interest" description="Disordered" evidence="9">
    <location>
        <begin position="639"/>
        <end position="686"/>
    </location>
</feature>
<feature type="region of interest" description="Disordered" evidence="9">
    <location>
        <begin position="3101"/>
        <end position="3136"/>
    </location>
</feature>
<keyword evidence="6" id="KW-0378">Hydrolase</keyword>
<dbReference type="Pfam" id="PF17921">
    <property type="entry name" value="Integrase_H2C2"/>
    <property type="match status" value="1"/>
</dbReference>
<proteinExistence type="predicted"/>
<dbReference type="PROSITE" id="PS50158">
    <property type="entry name" value="ZF_CCHC"/>
    <property type="match status" value="1"/>
</dbReference>
<evidence type="ECO:0000256" key="8">
    <source>
        <dbReference type="PROSITE-ProRule" id="PRU00047"/>
    </source>
</evidence>
<evidence type="ECO:0000259" key="12">
    <source>
        <dbReference type="PROSITE" id="PS50878"/>
    </source>
</evidence>
<dbReference type="FunFam" id="3.30.70.270:FF:000020">
    <property type="entry name" value="Transposon Tf2-6 polyprotein-like Protein"/>
    <property type="match status" value="1"/>
</dbReference>
<feature type="compositionally biased region" description="Basic and acidic residues" evidence="9">
    <location>
        <begin position="662"/>
        <end position="679"/>
    </location>
</feature>
<feature type="compositionally biased region" description="Basic and acidic residues" evidence="9">
    <location>
        <begin position="641"/>
        <end position="650"/>
    </location>
</feature>
<feature type="compositionally biased region" description="Polar residues" evidence="9">
    <location>
        <begin position="83"/>
        <end position="94"/>
    </location>
</feature>
<evidence type="ECO:0000256" key="2">
    <source>
        <dbReference type="ARBA" id="ARBA00022679"/>
    </source>
</evidence>
<feature type="domain" description="Integrase catalytic" evidence="13">
    <location>
        <begin position="2430"/>
        <end position="2603"/>
    </location>
</feature>
<dbReference type="Pfam" id="PF00665">
    <property type="entry name" value="rve"/>
    <property type="match status" value="1"/>
</dbReference>
<evidence type="ECO:0000256" key="6">
    <source>
        <dbReference type="ARBA" id="ARBA00022801"/>
    </source>
</evidence>
<feature type="region of interest" description="Disordered" evidence="9">
    <location>
        <begin position="1696"/>
        <end position="1730"/>
    </location>
</feature>
<dbReference type="Pfam" id="PF17917">
    <property type="entry name" value="RT_RNaseH"/>
    <property type="match status" value="1"/>
</dbReference>
<evidence type="ECO:0000256" key="5">
    <source>
        <dbReference type="ARBA" id="ARBA00022759"/>
    </source>
</evidence>
<feature type="region of interest" description="Disordered" evidence="9">
    <location>
        <begin position="451"/>
        <end position="512"/>
    </location>
</feature>
<name>A0A914WQB3_9BILA</name>
<dbReference type="SUPFAM" id="SSF53098">
    <property type="entry name" value="Ribonuclease H-like"/>
    <property type="match status" value="1"/>
</dbReference>
<keyword evidence="10" id="KW-1133">Transmembrane helix</keyword>
<evidence type="ECO:0000256" key="9">
    <source>
        <dbReference type="SAM" id="MobiDB-lite"/>
    </source>
</evidence>
<evidence type="ECO:0000256" key="7">
    <source>
        <dbReference type="ARBA" id="ARBA00022918"/>
    </source>
</evidence>
<dbReference type="Proteomes" id="UP000887566">
    <property type="component" value="Unplaced"/>
</dbReference>
<dbReference type="GO" id="GO:0015074">
    <property type="term" value="P:DNA integration"/>
    <property type="evidence" value="ECO:0007669"/>
    <property type="project" value="InterPro"/>
</dbReference>
<dbReference type="SUPFAM" id="SSF50630">
    <property type="entry name" value="Acid proteases"/>
    <property type="match status" value="1"/>
</dbReference>
<feature type="region of interest" description="Disordered" evidence="9">
    <location>
        <begin position="1"/>
        <end position="27"/>
    </location>
</feature>
<dbReference type="CDD" id="cd01647">
    <property type="entry name" value="RT_LTR"/>
    <property type="match status" value="1"/>
</dbReference>
<dbReference type="GO" id="GO:0042575">
    <property type="term" value="C:DNA polymerase complex"/>
    <property type="evidence" value="ECO:0007669"/>
    <property type="project" value="UniProtKB-ARBA"/>
</dbReference>
<feature type="region of interest" description="Disordered" evidence="9">
    <location>
        <begin position="51"/>
        <end position="94"/>
    </location>
</feature>
<dbReference type="Gene3D" id="3.30.70.270">
    <property type="match status" value="2"/>
</dbReference>
<keyword evidence="7" id="KW-0695">RNA-directed DNA polymerase</keyword>
<dbReference type="InterPro" id="IPR001878">
    <property type="entry name" value="Znf_CCHC"/>
</dbReference>
<organism evidence="14 15">
    <name type="scientific">Plectus sambesii</name>
    <dbReference type="NCBI Taxonomy" id="2011161"/>
    <lineage>
        <taxon>Eukaryota</taxon>
        <taxon>Metazoa</taxon>
        <taxon>Ecdysozoa</taxon>
        <taxon>Nematoda</taxon>
        <taxon>Chromadorea</taxon>
        <taxon>Plectida</taxon>
        <taxon>Plectina</taxon>
        <taxon>Plectoidea</taxon>
        <taxon>Plectidae</taxon>
        <taxon>Plectus</taxon>
    </lineage>
</organism>
<dbReference type="InterPro" id="IPR001584">
    <property type="entry name" value="Integrase_cat-core"/>
</dbReference>
<feature type="transmembrane region" description="Helical" evidence="10">
    <location>
        <begin position="1592"/>
        <end position="1611"/>
    </location>
</feature>
<keyword evidence="8" id="KW-0862">Zinc</keyword>
<feature type="compositionally biased region" description="Acidic residues" evidence="9">
    <location>
        <begin position="2231"/>
        <end position="2244"/>
    </location>
</feature>
<keyword evidence="2" id="KW-0808">Transferase</keyword>
<keyword evidence="3" id="KW-0548">Nucleotidyltransferase</keyword>
<dbReference type="PROSITE" id="PS50878">
    <property type="entry name" value="RT_POL"/>
    <property type="match status" value="1"/>
</dbReference>
<feature type="domain" description="Reverse transcriptase" evidence="12">
    <location>
        <begin position="1807"/>
        <end position="2003"/>
    </location>
</feature>
<dbReference type="InterPro" id="IPR036397">
    <property type="entry name" value="RNaseH_sf"/>
</dbReference>
<dbReference type="GO" id="GO:0003676">
    <property type="term" value="F:nucleic acid binding"/>
    <property type="evidence" value="ECO:0007669"/>
    <property type="project" value="InterPro"/>
</dbReference>
<dbReference type="InterPro" id="IPR050951">
    <property type="entry name" value="Retrovirus_Pol_polyprotein"/>
</dbReference>
<dbReference type="FunFam" id="1.10.340.70:FF:000001">
    <property type="entry name" value="Retrovirus-related Pol polyprotein from transposon gypsy-like Protein"/>
    <property type="match status" value="1"/>
</dbReference>
<feature type="compositionally biased region" description="Polar residues" evidence="9">
    <location>
        <begin position="2257"/>
        <end position="2275"/>
    </location>
</feature>
<dbReference type="GO" id="GO:0003964">
    <property type="term" value="F:RNA-directed DNA polymerase activity"/>
    <property type="evidence" value="ECO:0007669"/>
    <property type="project" value="UniProtKB-EC"/>
</dbReference>
<evidence type="ECO:0000256" key="1">
    <source>
        <dbReference type="ARBA" id="ARBA00012493"/>
    </source>
</evidence>
<dbReference type="Gene3D" id="3.10.10.10">
    <property type="entry name" value="HIV Type 1 Reverse Transcriptase, subunit A, domain 1"/>
    <property type="match status" value="1"/>
</dbReference>
<feature type="compositionally biased region" description="Basic and acidic residues" evidence="9">
    <location>
        <begin position="2763"/>
        <end position="2781"/>
    </location>
</feature>
<feature type="domain" description="CCHC-type" evidence="11">
    <location>
        <begin position="516"/>
        <end position="529"/>
    </location>
</feature>
<dbReference type="InterPro" id="IPR041588">
    <property type="entry name" value="Integrase_H2C2"/>
</dbReference>
<evidence type="ECO:0000313" key="15">
    <source>
        <dbReference type="WBParaSite" id="PSAMB.scaffold500size49189.g6329.t1"/>
    </source>
</evidence>
<evidence type="ECO:0000256" key="4">
    <source>
        <dbReference type="ARBA" id="ARBA00022722"/>
    </source>
</evidence>
<dbReference type="PROSITE" id="PS50994">
    <property type="entry name" value="INTEGRASE"/>
    <property type="match status" value="1"/>
</dbReference>
<dbReference type="SUPFAM" id="SSF56672">
    <property type="entry name" value="DNA/RNA polymerases"/>
    <property type="match status" value="1"/>
</dbReference>
<dbReference type="InterPro" id="IPR012337">
    <property type="entry name" value="RNaseH-like_sf"/>
</dbReference>
<feature type="region of interest" description="Disordered" evidence="9">
    <location>
        <begin position="2731"/>
        <end position="2783"/>
    </location>
</feature>
<dbReference type="GO" id="GO:0008270">
    <property type="term" value="F:zinc ion binding"/>
    <property type="evidence" value="ECO:0007669"/>
    <property type="project" value="UniProtKB-KW"/>
</dbReference>
<feature type="region of interest" description="Disordered" evidence="9">
    <location>
        <begin position="407"/>
        <end position="431"/>
    </location>
</feature>
<keyword evidence="8" id="KW-0863">Zinc-finger</keyword>
<reference evidence="15" key="1">
    <citation type="submission" date="2022-11" db="UniProtKB">
        <authorList>
            <consortium name="WormBaseParasite"/>
        </authorList>
    </citation>
    <scope>IDENTIFICATION</scope>
</reference>
<dbReference type="InterPro" id="IPR000477">
    <property type="entry name" value="RT_dom"/>
</dbReference>
<keyword evidence="8" id="KW-0479">Metal-binding</keyword>
<dbReference type="CDD" id="cd09274">
    <property type="entry name" value="RNase_HI_RT_Ty3"/>
    <property type="match status" value="1"/>
</dbReference>
<feature type="compositionally biased region" description="Low complexity" evidence="9">
    <location>
        <begin position="477"/>
        <end position="497"/>
    </location>
</feature>
<feature type="region of interest" description="Disordered" evidence="9">
    <location>
        <begin position="1424"/>
        <end position="1452"/>
    </location>
</feature>
<dbReference type="WBParaSite" id="PSAMB.scaffold500size49189.g6329.t1">
    <property type="protein sequence ID" value="PSAMB.scaffold500size49189.g6329.t1"/>
    <property type="gene ID" value="PSAMB.scaffold500size49189.g6329"/>
</dbReference>
<keyword evidence="14" id="KW-1185">Reference proteome</keyword>
<dbReference type="Gene3D" id="1.10.340.70">
    <property type="match status" value="1"/>
</dbReference>
<evidence type="ECO:0000256" key="10">
    <source>
        <dbReference type="SAM" id="Phobius"/>
    </source>
</evidence>
<evidence type="ECO:0000259" key="13">
    <source>
        <dbReference type="PROSITE" id="PS50994"/>
    </source>
</evidence>
<feature type="compositionally biased region" description="Basic and acidic residues" evidence="9">
    <location>
        <begin position="51"/>
        <end position="70"/>
    </location>
</feature>
<protein>
    <recommendedName>
        <fullName evidence="1">RNA-directed DNA polymerase</fullName>
        <ecNumber evidence="1">2.7.7.49</ecNumber>
    </recommendedName>
</protein>
<evidence type="ECO:0000259" key="11">
    <source>
        <dbReference type="PROSITE" id="PS50158"/>
    </source>
</evidence>
<dbReference type="InterPro" id="IPR043128">
    <property type="entry name" value="Rev_trsase/Diguanyl_cyclase"/>
</dbReference>
<keyword evidence="10" id="KW-0472">Membrane</keyword>
<dbReference type="GO" id="GO:0004519">
    <property type="term" value="F:endonuclease activity"/>
    <property type="evidence" value="ECO:0007669"/>
    <property type="project" value="UniProtKB-KW"/>
</dbReference>
<keyword evidence="10" id="KW-0812">Transmembrane</keyword>
<keyword evidence="5" id="KW-0255">Endonuclease</keyword>
<sequence length="3215" mass="363883">MLRDNNQPSSERRPTIPHHLTRSQRSQLELAAQAEGFSGSVEEYLTVLKQREEASPNRTTDSTEHEHNLDDPDATLNNEEENQNSTADRLQTPLQVRRIQNEATHGSLRFVTPPQAPQLSQVYETPAAQPPTCDPSTLFQRQSTQQLPEQPTEIRRQTSVMELEKLTNAVATTNTKLESLSAAMHRNRMDAIAVPGLSPPFFYGYITENFKDFLRQFDTYALRLNLSDDHKLQTLPSYLQGQAAIVYSTLPQETKNKASGATYQQLRDALTEKFVTKDTRAFAQRTLVARKQLPTESFAEYVLAMELAFDNAYPELRADDDALKTVRTQLLMHSICAGAAEDIGSLLLDKEPETPEEAVSLVNRYELYQRNRKDANIDAITRLERKLDNLCKERGRTRAVAFECNATEQDRSYSQSRPGTPPYRPDLDLERAVDERIKSLGGRLEEFMAETRRRFNEDRTSDDKRDGSRERQESDRQGNNQQNNGYGGRNRQNSGSRQGNGRGRGQGRNSNGSAQCHYCGRYGHLAYGCYKNPESPQYKGPPMTYYGRPQAQGTYWPANATNAIAASGPAPQQAITYYPSQDVRAEPTYTVNMVAASRAVPTVKQDYATTRQQQRAEPSDAAQNFYRGNQCCAVQQVPAKGNEEEKRNDINPKAWPGIAKKKNGEMRNDKKRRSQEVRDAGQTSKTKTLKDLISPAIESARKKMAQQVKNEAALRKLASERASQLRLQKAREEMKKWRILKLDAKNAKQPVLSAQAAPTEKPTKPRISKPLSRLLTITAVMLIVFNCFIPISAMSVMGNGPMICHHKRHAAFSLPEQQSCPNVEISLSRQENVRLALYKHNHVAYQTKAYLCKAKRIIKRVFTYFFDTEHLFEDETQTITVNEADCTTMANFKTAGAMGNMVKIADRWQTSNDLKWEMPSAGFSCCKWVSFAVDNAYLLETIVYQKHDTTEMESPAADVKHCNYADGKCPLRGGEFLLWEPEAEEKCRFLPWQEQDGTKYDKYWMNKEGTMAINIASAKEEENCDGPIMMPSQGLAYRLIEARQKREPARFDLLRFMNATRHRLGKLESAAKEDGLVTTDQLASQLQAVHLDAIEAIRLTLGRTIHEACQRQIQLMQLALAGIRARPTQTMRLIFNTSQITARVSAEIIEIFPCRELSASEYRLLPMNESQCFAMLPIMITQTDGEQRRAYLDASTNVIHKDALLAPCDSIDHLPVQFGNQTYEYDYRTGQLNPIQAPPPLPATQWHQKNDDKFLLDPKEFHNIVMHQWSEATQHISMNDMVQSFIQERKIEEELDRRRTGSSRPKNNNRLDQRAKAYTAQALLGDWASGAVFDWAVRVLWVTIIGFVLFSAYRFIVPRNVRTRLQINIIDTPRQLHRSFKDWKNRQQRDNVPPPSHPEPTARYVKSSETTTLHVEGAMATSPPYTQLPLTQQGPPLTSKHQPSPKLSSTGIPSFTTNMVQISANITDLRLHDTYLNGKKFPGLLDCGSNRCLIPIDLLARIPNVGPMKPPSPGERTKVASGDHIAIMGTVNLKVQLQNQYRIHPVQVVDRLSQQVIIGTDWMRSCDENTAIVINGEKFYLSPKKSETTIKYAVIILASIVLTPLSTTTVICATEKPLPDGEYLFEPSHRQSEKYKMRPEPTIIRANNGTFAIAITNPDPFKHLAITANTRIGIITPIDEQDIPETDDLQVFTTINQQTPSSDNENDSNSDDDLQGFEYPVPPQESARSPINFDLSKSALSPKGKETMKELLCKYRSAFCRSNWELGFTNKLTYKLDVGDAQPVTSRPIRIAARLQPVVEEMVREMLERGLITPSDGVWSAPLLVVRKKSDANSTDPDSPHFRQNDQFRVVIDYRQTNKLLKNCINLPTPRTDVCIDSLKGAKYFTRLDCASAFHQLALDPATRNVTGFITPNGETFCFKALPQGLKVSPSLYNRLNQLLFNGILFKFVIAYQDDTIIFSQDEQTHLQHVEEVLRRFLEANLKLKASKCEIAVSSTTFLGVRVDGEGISATDEKIQAVVEFPRPRTIKQVRAFLGLASFSRRMIKDFAKIAAPMYEMLTGQPRFDWTEKTEEAFQTLKKSMTQAPPMAHPDHDKDWILYTDASRLGYGAIAVQVHDGVERPVWYLSRVTKKGEKNYTSVTELEAGCMLWAISKLRHYFYNTKLTVRTDHQSLRYLMTANHGDNSRLKKWQLMLQDLDDLQIEYVPARRQWADALSRAPLGAAEEKATKNEENEDFDTEDSSDSEFEQRRKRKYRRTIATQTNAIESRPTQSSSERPMNDNELEIYNRINAESPNQIRAAQMQDADFKGMINWLEDGIISEDDQRAALVDKYSSEFEMFDGVLYHMLEKPNRIGCLRQLVVPPTHRPTLLEWAHNTMTAGHFGIRKSGARLAENYWWPTMSKDIVRYCNACLTCAFRKPPNKYIKAKLRPIPTVPGPFRRLVMDTVGPIATSSEGRRHILVVCCQFSKYTMAFALNDIAAPTIARTLVTRIFLVFGVPEAILSDMGTSLIGNVMQEVYKLLGIKKLTSSPAHAQTCGQVEKMNGVLIRIIQAFVARDQHDWPAYIPFALMAINSSVAAHNDTPHFLVFGHDVNIPPSSAFTYRPTNLVDSDSYAIATADRLAFAWECVQNQIERNQSRSKNVYDKDADDPLIFAGDLVMIKVKPAHKQGLSEKLRERFHGPYRVNNVHLPDITVTLLSRPRGKQLTVHVNRCKRYRGGERVLNPQQLDIIANEGSFSHAQRDRSQKKSTREENATGRPDANPPQKREHTQDKIEKEASEKADWNPINTNIADLYQDSSETRATSLHDYNLPASIAAHANPHRRRNVPQAQAVATRPKPSQNWECQAWQRISQLPPTDQIAIQIIITSRDLPRLSPMQQQNFVQDFADSLPGLTKAIMQPPPQPTNRHVISGSCWSDPMYLLFVVNVFVSVEMFEDLIEALLERYLPTNIRPIFRIIVSANDAQQMAMISDGFAPFHALQGALQVSGTIERQLQARSAPAAIRLLQLILPNDYDVAWHQLASFLGALACLTSLPDNGLSYEASWDDRAADPHYVRIHYPDLDRLREECQAADQGNTLWRPQMRPSTKPLPRYTLTDDRSYKREAHLNKSQATQQAYERRSARQAPIIARRNPTPEDNQPLIENAADQTLQAIDGINEAVQLLAVTLNLPPTVCRTMERLGERIVAAACTGSEAEGSLKAKKQRRVTSPRLSLRIPAL</sequence>
<dbReference type="Gene3D" id="3.30.420.10">
    <property type="entry name" value="Ribonuclease H-like superfamily/Ribonuclease H"/>
    <property type="match status" value="1"/>
</dbReference>
<feature type="compositionally biased region" description="Acidic residues" evidence="9">
    <location>
        <begin position="1704"/>
        <end position="1715"/>
    </location>
</feature>
<dbReference type="InterPro" id="IPR041373">
    <property type="entry name" value="RT_RNaseH"/>
</dbReference>
<dbReference type="InterPro" id="IPR021109">
    <property type="entry name" value="Peptidase_aspartic_dom_sf"/>
</dbReference>
<feature type="region of interest" description="Disordered" evidence="9">
    <location>
        <begin position="2220"/>
        <end position="2278"/>
    </location>
</feature>
<dbReference type="PANTHER" id="PTHR37984:SF5">
    <property type="entry name" value="PROTEIN NYNRIN-LIKE"/>
    <property type="match status" value="1"/>
</dbReference>
<dbReference type="InterPro" id="IPR043502">
    <property type="entry name" value="DNA/RNA_pol_sf"/>
</dbReference>
<evidence type="ECO:0000256" key="3">
    <source>
        <dbReference type="ARBA" id="ARBA00022695"/>
    </source>
</evidence>
<feature type="compositionally biased region" description="Basic and acidic residues" evidence="9">
    <location>
        <begin position="1380"/>
        <end position="1389"/>
    </location>
</feature>
<feature type="compositionally biased region" description="Basic and acidic residues" evidence="9">
    <location>
        <begin position="2738"/>
        <end position="2753"/>
    </location>
</feature>
<dbReference type="Gene3D" id="2.40.70.10">
    <property type="entry name" value="Acid Proteases"/>
    <property type="match status" value="1"/>
</dbReference>
<feature type="compositionally biased region" description="Basic and acidic residues" evidence="9">
    <location>
        <begin position="451"/>
        <end position="476"/>
    </location>
</feature>
<keyword evidence="4" id="KW-0540">Nuclease</keyword>
<feature type="transmembrane region" description="Helical" evidence="10">
    <location>
        <begin position="1335"/>
        <end position="1356"/>
    </location>
</feature>